<sequence>MNWVAFFAACLALIFSTSEAITKEELWKFNSRLLKEAPQGFVPPNVPYQAASRPRSKRAVLNSCPAGYTGAYCENPICTNPQNIIRHDGEAGTGEIIFNAVSPTCGGGTTGYSNFSVAFDVYMEETTINVKSLSAINPSILLAAPNGTNIIPDGHQFDDDGTGETTTFKFLIATYGPGQYSLSVLAGGTYPCAVSVMSKTKMAVDGGFVQNVTDDNVQQNLMVDKGVERNPVIDTISYFGFKPFGLDVPGQALFVTFYRGSDQLFPPINVRLRYGCMAYDYAGPTVCTNTLGIYHIWVSGVDYTGNLWNRMYLYSCIAQGEPTLTPPPQAQTTVGPTTCMNGGTITTTSNITKCYCGPYFEGYQCETKRCYNDGILGPNGICVCQNGFTGTFCQDVICTKPNMGEFDTSRSSIAFVIRGTKTMATYWNNAYRAAMLIINDVQGRAPGFLQSFVLVVFANGQLLKLGEYPDRDSFLIAFNNASSLLVDASSCTDTVYTGISIAMNTESFLQYKRSPVFVWTDALPNDDDSILYNLYGQIAYFRGLIFSMIPIGGNDTCVIDTNDGAYRGFRRLAAYSQGLISRASGSDLTEMHPLITMAIR</sequence>
<dbReference type="WBParaSite" id="ACRNAN_scaffold7253.g22033.t1">
    <property type="protein sequence ID" value="ACRNAN_scaffold7253.g22033.t1"/>
    <property type="gene ID" value="ACRNAN_scaffold7253.g22033"/>
</dbReference>
<dbReference type="PROSITE" id="PS01186">
    <property type="entry name" value="EGF_2"/>
    <property type="match status" value="1"/>
</dbReference>
<keyword evidence="1" id="KW-1015">Disulfide bond</keyword>
<dbReference type="Gene3D" id="2.10.25.10">
    <property type="entry name" value="Laminin"/>
    <property type="match status" value="1"/>
</dbReference>
<protein>
    <submittedName>
        <fullName evidence="5">EGF-like domain-containing protein</fullName>
    </submittedName>
</protein>
<proteinExistence type="predicted"/>
<dbReference type="PROSITE" id="PS00022">
    <property type="entry name" value="EGF_1"/>
    <property type="match status" value="1"/>
</dbReference>
<dbReference type="AlphaFoldDB" id="A0A914EEP4"/>
<keyword evidence="2" id="KW-0732">Signal</keyword>
<comment type="caution">
    <text evidence="1">Lacks conserved residue(s) required for the propagation of feature annotation.</text>
</comment>
<evidence type="ECO:0000256" key="2">
    <source>
        <dbReference type="SAM" id="SignalP"/>
    </source>
</evidence>
<dbReference type="PANTHER" id="PTHR47324">
    <property type="entry name" value="PROTEIN IRG-7-RELATED"/>
    <property type="match status" value="1"/>
</dbReference>
<evidence type="ECO:0000313" key="5">
    <source>
        <dbReference type="WBParaSite" id="ACRNAN_scaffold7253.g22033.t1"/>
    </source>
</evidence>
<name>A0A914EEP4_9BILA</name>
<evidence type="ECO:0000259" key="3">
    <source>
        <dbReference type="PROSITE" id="PS50026"/>
    </source>
</evidence>
<dbReference type="PANTHER" id="PTHR47324:SF3">
    <property type="entry name" value="EGF-LIKE DOMAIN-CONTAINING PROTEIN"/>
    <property type="match status" value="1"/>
</dbReference>
<dbReference type="InterPro" id="IPR006582">
    <property type="entry name" value="MD_domain"/>
</dbReference>
<feature type="domain" description="EGF-like" evidence="3">
    <location>
        <begin position="361"/>
        <end position="394"/>
    </location>
</feature>
<dbReference type="Proteomes" id="UP000887540">
    <property type="component" value="Unplaced"/>
</dbReference>
<keyword evidence="1" id="KW-0245">EGF-like domain</keyword>
<dbReference type="InterPro" id="IPR057086">
    <property type="entry name" value="GBD_Irg-7_N"/>
</dbReference>
<dbReference type="PROSITE" id="PS50026">
    <property type="entry name" value="EGF_3"/>
    <property type="match status" value="1"/>
</dbReference>
<dbReference type="SMART" id="SM00604">
    <property type="entry name" value="MD"/>
    <property type="match status" value="1"/>
</dbReference>
<reference evidence="5" key="1">
    <citation type="submission" date="2022-11" db="UniProtKB">
        <authorList>
            <consortium name="WormBaseParasite"/>
        </authorList>
    </citation>
    <scope>IDENTIFICATION</scope>
</reference>
<keyword evidence="4" id="KW-1185">Reference proteome</keyword>
<feature type="chain" id="PRO_5036976225" evidence="2">
    <location>
        <begin position="21"/>
        <end position="600"/>
    </location>
</feature>
<dbReference type="InterPro" id="IPR053295">
    <property type="entry name" value="Innate_immunity_reg"/>
</dbReference>
<dbReference type="Pfam" id="PF23623">
    <property type="entry name" value="GBD_IRG7_N"/>
    <property type="match status" value="1"/>
</dbReference>
<accession>A0A914EEP4</accession>
<feature type="signal peptide" evidence="2">
    <location>
        <begin position="1"/>
        <end position="20"/>
    </location>
</feature>
<evidence type="ECO:0000313" key="4">
    <source>
        <dbReference type="Proteomes" id="UP000887540"/>
    </source>
</evidence>
<dbReference type="InterPro" id="IPR000742">
    <property type="entry name" value="EGF"/>
</dbReference>
<feature type="disulfide bond" evidence="1">
    <location>
        <begin position="384"/>
        <end position="393"/>
    </location>
</feature>
<evidence type="ECO:0000256" key="1">
    <source>
        <dbReference type="PROSITE-ProRule" id="PRU00076"/>
    </source>
</evidence>
<organism evidence="4 5">
    <name type="scientific">Acrobeloides nanus</name>
    <dbReference type="NCBI Taxonomy" id="290746"/>
    <lineage>
        <taxon>Eukaryota</taxon>
        <taxon>Metazoa</taxon>
        <taxon>Ecdysozoa</taxon>
        <taxon>Nematoda</taxon>
        <taxon>Chromadorea</taxon>
        <taxon>Rhabditida</taxon>
        <taxon>Tylenchina</taxon>
        <taxon>Cephalobomorpha</taxon>
        <taxon>Cephaloboidea</taxon>
        <taxon>Cephalobidae</taxon>
        <taxon>Acrobeloides</taxon>
    </lineage>
</organism>